<comment type="caution">
    <text evidence="1">The sequence shown here is derived from an EMBL/GenBank/DDBJ whole genome shotgun (WGS) entry which is preliminary data.</text>
</comment>
<evidence type="ECO:0000313" key="2">
    <source>
        <dbReference type="Proteomes" id="UP000574769"/>
    </source>
</evidence>
<dbReference type="RefSeq" id="WP_184112380.1">
    <property type="nucleotide sequence ID" value="NZ_JACHNY010000002.1"/>
</dbReference>
<dbReference type="Pfam" id="PF05930">
    <property type="entry name" value="Phage_AlpA"/>
    <property type="match status" value="1"/>
</dbReference>
<sequence length="68" mass="7743">MASAPDRRGDSLLRIKEVRKRTGLSTATVYRRQDAGTFPKKVPLGPKMVAWYESEIERFIADPMGYRA</sequence>
<protein>
    <submittedName>
        <fullName evidence="1">Prophage regulatory protein</fullName>
    </submittedName>
</protein>
<dbReference type="InterPro" id="IPR009061">
    <property type="entry name" value="DNA-bd_dom_put_sf"/>
</dbReference>
<dbReference type="AlphaFoldDB" id="A0A7W7EWV5"/>
<dbReference type="SUPFAM" id="SSF46955">
    <property type="entry name" value="Putative DNA-binding domain"/>
    <property type="match status" value="1"/>
</dbReference>
<dbReference type="Gene3D" id="1.10.238.160">
    <property type="match status" value="1"/>
</dbReference>
<organism evidence="1 2">
    <name type="scientific">Sphingomonas abaci</name>
    <dbReference type="NCBI Taxonomy" id="237611"/>
    <lineage>
        <taxon>Bacteria</taxon>
        <taxon>Pseudomonadati</taxon>
        <taxon>Pseudomonadota</taxon>
        <taxon>Alphaproteobacteria</taxon>
        <taxon>Sphingomonadales</taxon>
        <taxon>Sphingomonadaceae</taxon>
        <taxon>Sphingomonas</taxon>
    </lineage>
</organism>
<proteinExistence type="predicted"/>
<evidence type="ECO:0000313" key="1">
    <source>
        <dbReference type="EMBL" id="MBB4616953.1"/>
    </source>
</evidence>
<dbReference type="Proteomes" id="UP000574769">
    <property type="component" value="Unassembled WGS sequence"/>
</dbReference>
<accession>A0A7W7EWV5</accession>
<keyword evidence="2" id="KW-1185">Reference proteome</keyword>
<dbReference type="InterPro" id="IPR010260">
    <property type="entry name" value="AlpA"/>
</dbReference>
<gene>
    <name evidence="1" type="ORF">GGQ96_001073</name>
</gene>
<dbReference type="PANTHER" id="PTHR36154:SF1">
    <property type="entry name" value="DNA-BINDING TRANSCRIPTIONAL ACTIVATOR ALPA"/>
    <property type="match status" value="1"/>
</dbReference>
<name>A0A7W7EWV5_9SPHN</name>
<reference evidence="1 2" key="1">
    <citation type="submission" date="2020-08" db="EMBL/GenBank/DDBJ databases">
        <title>Genomic Encyclopedia of Type Strains, Phase IV (KMG-IV): sequencing the most valuable type-strain genomes for metagenomic binning, comparative biology and taxonomic classification.</title>
        <authorList>
            <person name="Goeker M."/>
        </authorList>
    </citation>
    <scope>NUCLEOTIDE SEQUENCE [LARGE SCALE GENOMIC DNA]</scope>
    <source>
        <strain evidence="1 2">DSM 15867</strain>
    </source>
</reference>
<dbReference type="EMBL" id="JACHNY010000002">
    <property type="protein sequence ID" value="MBB4616953.1"/>
    <property type="molecule type" value="Genomic_DNA"/>
</dbReference>
<dbReference type="PANTHER" id="PTHR36154">
    <property type="entry name" value="DNA-BINDING TRANSCRIPTIONAL ACTIVATOR ALPA"/>
    <property type="match status" value="1"/>
</dbReference>
<dbReference type="InterPro" id="IPR052931">
    <property type="entry name" value="Prophage_regulatory_activator"/>
</dbReference>